<evidence type="ECO:0000313" key="16">
    <source>
        <dbReference type="EMBL" id="ELW68039.1"/>
    </source>
</evidence>
<dbReference type="InterPro" id="IPR039008">
    <property type="entry name" value="IF_rod_dom"/>
</dbReference>
<comment type="subcellular location">
    <subcellularLocation>
        <location evidence="2">Cytoplasm</location>
    </subcellularLocation>
    <subcellularLocation>
        <location evidence="1">Nucleus matrix</location>
    </subcellularLocation>
    <subcellularLocation>
        <location evidence="3">Nucleus</location>
        <location evidence="3">Nucleoplasm</location>
    </subcellularLocation>
</comment>
<dbReference type="Gene3D" id="1.20.5.170">
    <property type="match status" value="1"/>
</dbReference>
<dbReference type="STRING" id="246437.L9KZY6"/>
<sequence length="260" mass="29762">MQGLVEDFKKKYEDEIMKRTEMENEFVIIKKDVDEAYMNKVELDSRLEGLTDEINFLRQLYEEEIRELQSQISDMSVVLSMDNSCSWTWTASLPRDDLRRTKTEISEMNRSISRLQAEIEGLKGQRASLEAAIADAEQRGELAIKDANAKLAQLEAALQQAKQDMARQLREYQELTNVKLALDIEIATYRKLLEGEESRLESGMQNMSIHPYEDHQWLLSFISGGSSPFSRTSSTKAVVVKKIETRDGKLVSESSDVLPK</sequence>
<evidence type="ECO:0000256" key="1">
    <source>
        <dbReference type="ARBA" id="ARBA00004109"/>
    </source>
</evidence>
<keyword evidence="17" id="KW-1185">Reference proteome</keyword>
<dbReference type="Pfam" id="PF00038">
    <property type="entry name" value="Filament"/>
    <property type="match status" value="2"/>
</dbReference>
<keyword evidence="7 14" id="KW-0175">Coiled coil</keyword>
<evidence type="ECO:0000256" key="6">
    <source>
        <dbReference type="ARBA" id="ARBA00022754"/>
    </source>
</evidence>
<evidence type="ECO:0000256" key="8">
    <source>
        <dbReference type="ARBA" id="ARBA00023242"/>
    </source>
</evidence>
<reference evidence="17" key="2">
    <citation type="journal article" date="2013" name="Nat. Commun.">
        <title>Genome of the Chinese tree shrew.</title>
        <authorList>
            <person name="Fan Y."/>
            <person name="Huang Z.Y."/>
            <person name="Cao C.C."/>
            <person name="Chen C.S."/>
            <person name="Chen Y.X."/>
            <person name="Fan D.D."/>
            <person name="He J."/>
            <person name="Hou H.L."/>
            <person name="Hu L."/>
            <person name="Hu X.T."/>
            <person name="Jiang X.T."/>
            <person name="Lai R."/>
            <person name="Lang Y.S."/>
            <person name="Liang B."/>
            <person name="Liao S.G."/>
            <person name="Mu D."/>
            <person name="Ma Y.Y."/>
            <person name="Niu Y.Y."/>
            <person name="Sun X.Q."/>
            <person name="Xia J.Q."/>
            <person name="Xiao J."/>
            <person name="Xiong Z.Q."/>
            <person name="Xu L."/>
            <person name="Yang L."/>
            <person name="Zhang Y."/>
            <person name="Zhao W."/>
            <person name="Zhao X.D."/>
            <person name="Zheng Y.T."/>
            <person name="Zhou J.M."/>
            <person name="Zhu Y.B."/>
            <person name="Zhang G.J."/>
            <person name="Wang J."/>
            <person name="Yao Y.G."/>
        </authorList>
    </citation>
    <scope>NUCLEOTIDE SEQUENCE [LARGE SCALE GENOMIC DNA]</scope>
</reference>
<evidence type="ECO:0000256" key="7">
    <source>
        <dbReference type="ARBA" id="ARBA00023054"/>
    </source>
</evidence>
<evidence type="ECO:0000256" key="13">
    <source>
        <dbReference type="RuleBase" id="RU000685"/>
    </source>
</evidence>
<keyword evidence="8" id="KW-0539">Nucleus</keyword>
<protein>
    <recommendedName>
        <fullName evidence="10">Keratin, type II cytoskeletal 8</fullName>
    </recommendedName>
    <alternativeName>
        <fullName evidence="12">Cytokeratin-8</fullName>
    </alternativeName>
    <alternativeName>
        <fullName evidence="11">Keratin-8</fullName>
    </alternativeName>
</protein>
<evidence type="ECO:0000256" key="9">
    <source>
        <dbReference type="ARBA" id="ARBA00037766"/>
    </source>
</evidence>
<dbReference type="SMART" id="SM01391">
    <property type="entry name" value="Filament"/>
    <property type="match status" value="1"/>
</dbReference>
<comment type="function">
    <text evidence="9">Together with KRT19, helps to link the contractile apparatus to dystrophin at the costameres of striated muscle.</text>
</comment>
<evidence type="ECO:0000256" key="11">
    <source>
        <dbReference type="ARBA" id="ARBA00042886"/>
    </source>
</evidence>
<keyword evidence="5" id="KW-0416">Keratin</keyword>
<dbReference type="GO" id="GO:0005654">
    <property type="term" value="C:nucleoplasm"/>
    <property type="evidence" value="ECO:0007669"/>
    <property type="project" value="UniProtKB-SubCell"/>
</dbReference>
<reference evidence="17" key="1">
    <citation type="submission" date="2012-07" db="EMBL/GenBank/DDBJ databases">
        <title>Genome of the Chinese tree shrew, a rising model animal genetically related to primates.</title>
        <authorList>
            <person name="Zhang G."/>
            <person name="Fan Y."/>
            <person name="Yao Y."/>
            <person name="Huang Z."/>
        </authorList>
    </citation>
    <scope>NUCLEOTIDE SEQUENCE [LARGE SCALE GENOMIC DNA]</scope>
</reference>
<dbReference type="GO" id="GO:0005882">
    <property type="term" value="C:intermediate filament"/>
    <property type="evidence" value="ECO:0007669"/>
    <property type="project" value="UniProtKB-KW"/>
</dbReference>
<dbReference type="GO" id="GO:0005737">
    <property type="term" value="C:cytoplasm"/>
    <property type="evidence" value="ECO:0007669"/>
    <property type="project" value="UniProtKB-SubCell"/>
</dbReference>
<dbReference type="GO" id="GO:0016363">
    <property type="term" value="C:nuclear matrix"/>
    <property type="evidence" value="ECO:0007669"/>
    <property type="project" value="UniProtKB-SubCell"/>
</dbReference>
<gene>
    <name evidence="16" type="ORF">TREES_T100005252</name>
</gene>
<dbReference type="FunFam" id="1.20.5.1160:FF:000001">
    <property type="entry name" value="Keratin type II"/>
    <property type="match status" value="1"/>
</dbReference>
<dbReference type="SUPFAM" id="SSF64593">
    <property type="entry name" value="Intermediate filament protein, coiled coil region"/>
    <property type="match status" value="1"/>
</dbReference>
<dbReference type="AlphaFoldDB" id="L9KZY6"/>
<comment type="similarity">
    <text evidence="13">Belongs to the intermediate filament family.</text>
</comment>
<evidence type="ECO:0000256" key="4">
    <source>
        <dbReference type="ARBA" id="ARBA00022490"/>
    </source>
</evidence>
<evidence type="ECO:0000256" key="12">
    <source>
        <dbReference type="ARBA" id="ARBA00042964"/>
    </source>
</evidence>
<keyword evidence="4" id="KW-0963">Cytoplasm</keyword>
<evidence type="ECO:0000256" key="3">
    <source>
        <dbReference type="ARBA" id="ARBA00004642"/>
    </source>
</evidence>
<dbReference type="Proteomes" id="UP000011518">
    <property type="component" value="Unassembled WGS sequence"/>
</dbReference>
<dbReference type="FunFam" id="1.20.5.170:FF:000004">
    <property type="entry name" value="Keratin, type II cytoskeletal 5"/>
    <property type="match status" value="1"/>
</dbReference>
<dbReference type="PROSITE" id="PS00226">
    <property type="entry name" value="IF_ROD_1"/>
    <property type="match status" value="1"/>
</dbReference>
<evidence type="ECO:0000256" key="2">
    <source>
        <dbReference type="ARBA" id="ARBA00004496"/>
    </source>
</evidence>
<dbReference type="PROSITE" id="PS51842">
    <property type="entry name" value="IF_ROD_2"/>
    <property type="match status" value="1"/>
</dbReference>
<keyword evidence="6 13" id="KW-0403">Intermediate filament</keyword>
<dbReference type="InterPro" id="IPR018039">
    <property type="entry name" value="IF_conserved"/>
</dbReference>
<dbReference type="Gene3D" id="1.20.5.1160">
    <property type="entry name" value="Vasodilator-stimulated phosphoprotein"/>
    <property type="match status" value="1"/>
</dbReference>
<proteinExistence type="inferred from homology"/>
<evidence type="ECO:0000259" key="15">
    <source>
        <dbReference type="PROSITE" id="PS51842"/>
    </source>
</evidence>
<evidence type="ECO:0000256" key="10">
    <source>
        <dbReference type="ARBA" id="ARBA00039429"/>
    </source>
</evidence>
<dbReference type="EMBL" id="KB320585">
    <property type="protein sequence ID" value="ELW68039.1"/>
    <property type="molecule type" value="Genomic_DNA"/>
</dbReference>
<feature type="coiled-coil region" evidence="14">
    <location>
        <begin position="5"/>
        <end position="178"/>
    </location>
</feature>
<evidence type="ECO:0000313" key="17">
    <source>
        <dbReference type="Proteomes" id="UP000011518"/>
    </source>
</evidence>
<dbReference type="PANTHER" id="PTHR45616:SF26">
    <property type="entry name" value="KERATIN, TYPE II CYTOSKELETAL 8"/>
    <property type="match status" value="1"/>
</dbReference>
<dbReference type="InParanoid" id="L9KZY6"/>
<organism evidence="16 17">
    <name type="scientific">Tupaia chinensis</name>
    <name type="common">Chinese tree shrew</name>
    <name type="synonym">Tupaia belangeri chinensis</name>
    <dbReference type="NCBI Taxonomy" id="246437"/>
    <lineage>
        <taxon>Eukaryota</taxon>
        <taxon>Metazoa</taxon>
        <taxon>Chordata</taxon>
        <taxon>Craniata</taxon>
        <taxon>Vertebrata</taxon>
        <taxon>Euteleostomi</taxon>
        <taxon>Mammalia</taxon>
        <taxon>Eutheria</taxon>
        <taxon>Euarchontoglires</taxon>
        <taxon>Scandentia</taxon>
        <taxon>Tupaiidae</taxon>
        <taxon>Tupaia</taxon>
    </lineage>
</organism>
<feature type="domain" description="IF rod" evidence="15">
    <location>
        <begin position="1"/>
        <end position="200"/>
    </location>
</feature>
<evidence type="ECO:0000256" key="14">
    <source>
        <dbReference type="SAM" id="Coils"/>
    </source>
</evidence>
<evidence type="ECO:0000256" key="5">
    <source>
        <dbReference type="ARBA" id="ARBA00022744"/>
    </source>
</evidence>
<name>L9KZY6_TUPCH</name>
<accession>L9KZY6</accession>
<dbReference type="PANTHER" id="PTHR45616">
    <property type="entry name" value="GATA-TYPE DOMAIN-CONTAINING PROTEIN"/>
    <property type="match status" value="1"/>
</dbReference>